<dbReference type="SUPFAM" id="SSF47413">
    <property type="entry name" value="lambda repressor-like DNA-binding domains"/>
    <property type="match status" value="1"/>
</dbReference>
<evidence type="ECO:0000313" key="2">
    <source>
        <dbReference type="EMBL" id="BDR59556.1"/>
    </source>
</evidence>
<dbReference type="GO" id="GO:0003677">
    <property type="term" value="F:DNA binding"/>
    <property type="evidence" value="ECO:0007669"/>
    <property type="project" value="InterPro"/>
</dbReference>
<dbReference type="InterPro" id="IPR001387">
    <property type="entry name" value="Cro/C1-type_HTH"/>
</dbReference>
<reference evidence="2 3" key="1">
    <citation type="journal article" date="2023" name="Microbiol. Spectr.">
        <title>Symbiosis of Carpenter Bees with Uncharacterized Lactic Acid Bacteria Showing NAD Auxotrophy.</title>
        <authorList>
            <person name="Kawasaki S."/>
            <person name="Ozawa K."/>
            <person name="Mori T."/>
            <person name="Yamamoto A."/>
            <person name="Ito M."/>
            <person name="Ohkuma M."/>
            <person name="Sakamoto M."/>
            <person name="Matsutani M."/>
        </authorList>
    </citation>
    <scope>NUCLEOTIDE SEQUENCE [LARGE SCALE GENOMIC DNA]</scope>
    <source>
        <strain evidence="2 3">XA3</strain>
    </source>
</reference>
<organism evidence="2 3">
    <name type="scientific">Xylocopilactobacillus apicola</name>
    <dbReference type="NCBI Taxonomy" id="2932184"/>
    <lineage>
        <taxon>Bacteria</taxon>
        <taxon>Bacillati</taxon>
        <taxon>Bacillota</taxon>
        <taxon>Bacilli</taxon>
        <taxon>Lactobacillales</taxon>
        <taxon>Lactobacillaceae</taxon>
        <taxon>Xylocopilactobacillus</taxon>
    </lineage>
</organism>
<proteinExistence type="predicted"/>
<dbReference type="RefSeq" id="WP_317635345.1">
    <property type="nucleotide sequence ID" value="NZ_AP026802.1"/>
</dbReference>
<accession>A0AAU9D400</accession>
<dbReference type="InterPro" id="IPR010982">
    <property type="entry name" value="Lambda_DNA-bd_dom_sf"/>
</dbReference>
<protein>
    <recommendedName>
        <fullName evidence="1">HTH cro/C1-type domain-containing protein</fullName>
    </recommendedName>
</protein>
<evidence type="ECO:0000313" key="3">
    <source>
        <dbReference type="Proteomes" id="UP001321861"/>
    </source>
</evidence>
<dbReference type="KEGG" id="xap:XA3_19970"/>
<dbReference type="EMBL" id="AP026802">
    <property type="protein sequence ID" value="BDR59556.1"/>
    <property type="molecule type" value="Genomic_DNA"/>
</dbReference>
<feature type="domain" description="HTH cro/C1-type" evidence="1">
    <location>
        <begin position="10"/>
        <end position="65"/>
    </location>
</feature>
<dbReference type="CDD" id="cd00093">
    <property type="entry name" value="HTH_XRE"/>
    <property type="match status" value="1"/>
</dbReference>
<sequence length="66" mass="7583">MYTRQKYNALKGWLVTNGISQREVAELLETKPGYINKRLNGVANDFRAGEIKLMHDKLGIPLDVFF</sequence>
<gene>
    <name evidence="2" type="ORF">XA3_19970</name>
</gene>
<dbReference type="SMART" id="SM00530">
    <property type="entry name" value="HTH_XRE"/>
    <property type="match status" value="1"/>
</dbReference>
<name>A0AAU9D400_9LACO</name>
<keyword evidence="3" id="KW-1185">Reference proteome</keyword>
<dbReference type="AlphaFoldDB" id="A0AAU9D400"/>
<dbReference type="PROSITE" id="PS50943">
    <property type="entry name" value="HTH_CROC1"/>
    <property type="match status" value="1"/>
</dbReference>
<dbReference type="Proteomes" id="UP001321861">
    <property type="component" value="Chromosome"/>
</dbReference>
<evidence type="ECO:0000259" key="1">
    <source>
        <dbReference type="PROSITE" id="PS50943"/>
    </source>
</evidence>
<dbReference type="Pfam" id="PF01381">
    <property type="entry name" value="HTH_3"/>
    <property type="match status" value="1"/>
</dbReference>